<evidence type="ECO:0000313" key="1">
    <source>
        <dbReference type="EMBL" id="MPN04336.1"/>
    </source>
</evidence>
<gene>
    <name evidence="1" type="ORF">SDC9_151573</name>
</gene>
<name>A0A645ESB5_9ZZZZ</name>
<accession>A0A645ESB5</accession>
<dbReference type="EMBL" id="VSSQ01050255">
    <property type="protein sequence ID" value="MPN04336.1"/>
    <property type="molecule type" value="Genomic_DNA"/>
</dbReference>
<dbReference type="AlphaFoldDB" id="A0A645ESB5"/>
<proteinExistence type="predicted"/>
<reference evidence="1" key="1">
    <citation type="submission" date="2019-08" db="EMBL/GenBank/DDBJ databases">
        <authorList>
            <person name="Kucharzyk K."/>
            <person name="Murdoch R.W."/>
            <person name="Higgins S."/>
            <person name="Loffler F."/>
        </authorList>
    </citation>
    <scope>NUCLEOTIDE SEQUENCE</scope>
</reference>
<comment type="caution">
    <text evidence="1">The sequence shown here is derived from an EMBL/GenBank/DDBJ whole genome shotgun (WGS) entry which is preliminary data.</text>
</comment>
<sequence>MVQRKILHVVDGELPVDRAFIQISAEENELVAGGGGELQRDAQIVG</sequence>
<organism evidence="1">
    <name type="scientific">bioreactor metagenome</name>
    <dbReference type="NCBI Taxonomy" id="1076179"/>
    <lineage>
        <taxon>unclassified sequences</taxon>
        <taxon>metagenomes</taxon>
        <taxon>ecological metagenomes</taxon>
    </lineage>
</organism>
<protein>
    <submittedName>
        <fullName evidence="1">Uncharacterized protein</fullName>
    </submittedName>
</protein>